<dbReference type="AlphaFoldDB" id="A0A8J8NTH9"/>
<accession>A0A8J8NTH9</accession>
<gene>
    <name evidence="1" type="ORF">FGO68_gene6684</name>
</gene>
<comment type="caution">
    <text evidence="1">The sequence shown here is derived from an EMBL/GenBank/DDBJ whole genome shotgun (WGS) entry which is preliminary data.</text>
</comment>
<name>A0A8J8NTH9_HALGN</name>
<sequence>MNSLTQSQIAQWSEKSLFNASKSRTLSSLSVQSTICVFSEQGSLGWSYVNIRDFALPSLSIYEKYSSKEGKRCAFSILTFIKGPLNGINGDMSFSEGATDGLDRICFSIMEIFARNCFTDAFHQSFHFLYRV</sequence>
<proteinExistence type="predicted"/>
<dbReference type="Proteomes" id="UP000785679">
    <property type="component" value="Unassembled WGS sequence"/>
</dbReference>
<evidence type="ECO:0000313" key="1">
    <source>
        <dbReference type="EMBL" id="TNV80414.1"/>
    </source>
</evidence>
<keyword evidence="2" id="KW-1185">Reference proteome</keyword>
<organism evidence="1 2">
    <name type="scientific">Halteria grandinella</name>
    <dbReference type="NCBI Taxonomy" id="5974"/>
    <lineage>
        <taxon>Eukaryota</taxon>
        <taxon>Sar</taxon>
        <taxon>Alveolata</taxon>
        <taxon>Ciliophora</taxon>
        <taxon>Intramacronucleata</taxon>
        <taxon>Spirotrichea</taxon>
        <taxon>Stichotrichia</taxon>
        <taxon>Sporadotrichida</taxon>
        <taxon>Halteriidae</taxon>
        <taxon>Halteria</taxon>
    </lineage>
</organism>
<dbReference type="EMBL" id="RRYP01007538">
    <property type="protein sequence ID" value="TNV80414.1"/>
    <property type="molecule type" value="Genomic_DNA"/>
</dbReference>
<reference evidence="1" key="1">
    <citation type="submission" date="2019-06" db="EMBL/GenBank/DDBJ databases">
        <authorList>
            <person name="Zheng W."/>
        </authorList>
    </citation>
    <scope>NUCLEOTIDE SEQUENCE</scope>
    <source>
        <strain evidence="1">QDHG01</strain>
    </source>
</reference>
<protein>
    <submittedName>
        <fullName evidence="1">Uncharacterized protein</fullName>
    </submittedName>
</protein>
<evidence type="ECO:0000313" key="2">
    <source>
        <dbReference type="Proteomes" id="UP000785679"/>
    </source>
</evidence>